<gene>
    <name evidence="2" type="ORF">C492_06945</name>
</gene>
<comment type="caution">
    <text evidence="2">The sequence shown here is derived from an EMBL/GenBank/DDBJ whole genome shotgun (WGS) entry which is preliminary data.</text>
</comment>
<dbReference type="InterPro" id="IPR046817">
    <property type="entry name" value="MmeI_N"/>
</dbReference>
<dbReference type="RefSeq" id="WP_008421684.1">
    <property type="nucleotide sequence ID" value="NZ_AOIA01000036.1"/>
</dbReference>
<dbReference type="Proteomes" id="UP000011531">
    <property type="component" value="Unassembled WGS sequence"/>
</dbReference>
<proteinExistence type="predicted"/>
<accession>L9XPV1</accession>
<dbReference type="AlphaFoldDB" id="L9XPV1"/>
<dbReference type="Pfam" id="PF20464">
    <property type="entry name" value="MmeI_N"/>
    <property type="match status" value="1"/>
</dbReference>
<name>L9XPV1_9EURY</name>
<feature type="domain" description="MmeI-like N-terminal" evidence="1">
    <location>
        <begin position="68"/>
        <end position="185"/>
    </location>
</feature>
<evidence type="ECO:0000259" key="1">
    <source>
        <dbReference type="Pfam" id="PF20464"/>
    </source>
</evidence>
<protein>
    <submittedName>
        <fullName evidence="2">Putative restriction/modification enzyme</fullName>
    </submittedName>
</protein>
<dbReference type="EMBL" id="AOIA01000036">
    <property type="protein sequence ID" value="ELY63805.1"/>
    <property type="molecule type" value="Genomic_DNA"/>
</dbReference>
<feature type="non-terminal residue" evidence="2">
    <location>
        <position position="248"/>
    </location>
</feature>
<evidence type="ECO:0000313" key="3">
    <source>
        <dbReference type="Proteomes" id="UP000011531"/>
    </source>
</evidence>
<keyword evidence="3" id="KW-1185">Reference proteome</keyword>
<dbReference type="STRING" id="1227498.C492_06945"/>
<feature type="non-terminal residue" evidence="2">
    <location>
        <position position="1"/>
    </location>
</feature>
<reference evidence="2 3" key="1">
    <citation type="journal article" date="2014" name="PLoS Genet.">
        <title>Phylogenetically driven sequencing of extremely halophilic archaea reveals strategies for static and dynamic osmo-response.</title>
        <authorList>
            <person name="Becker E.A."/>
            <person name="Seitzer P.M."/>
            <person name="Tritt A."/>
            <person name="Larsen D."/>
            <person name="Krusor M."/>
            <person name="Yao A.I."/>
            <person name="Wu D."/>
            <person name="Madern D."/>
            <person name="Eisen J.A."/>
            <person name="Darling A.E."/>
            <person name="Facciotti M.T."/>
        </authorList>
    </citation>
    <scope>NUCLEOTIDE SEQUENCE [LARGE SCALE GENOMIC DNA]</scope>
    <source>
        <strain evidence="2 3">DSM 18795</strain>
    </source>
</reference>
<sequence>AEALEELQILYNEEKQLVAGYKEDPLIDNWISNVLEILGFGTNVETTLPDGSGYVDTLLFENTEARRDAATVYLDTEDTADLFEGGVGILEAKQWGADFNQRFSEQRPYRNASHQIKHYLERTPENIQWGILTNGKKWRLYGTKDYETQTYYEIDLPEILEQGNLEAFKYFYLFFRPEAFRTHRETTFLDTVWSESETVAQELGEDLQDNVFTALRVLGRGFVETNDLDIDPDNDEELDQLKEQSLVL</sequence>
<evidence type="ECO:0000313" key="2">
    <source>
        <dbReference type="EMBL" id="ELY63805.1"/>
    </source>
</evidence>
<organism evidence="2 3">
    <name type="scientific">Natronococcus jeotgali DSM 18795</name>
    <dbReference type="NCBI Taxonomy" id="1227498"/>
    <lineage>
        <taxon>Archaea</taxon>
        <taxon>Methanobacteriati</taxon>
        <taxon>Methanobacteriota</taxon>
        <taxon>Stenosarchaea group</taxon>
        <taxon>Halobacteria</taxon>
        <taxon>Halobacteriales</taxon>
        <taxon>Natrialbaceae</taxon>
        <taxon>Natronococcus</taxon>
    </lineage>
</organism>